<dbReference type="EMBL" id="QGKX02001521">
    <property type="protein sequence ID" value="KAF3512108.1"/>
    <property type="molecule type" value="Genomic_DNA"/>
</dbReference>
<feature type="region of interest" description="Disordered" evidence="1">
    <location>
        <begin position="83"/>
        <end position="105"/>
    </location>
</feature>
<dbReference type="AlphaFoldDB" id="A0A8S9P4P4"/>
<name>A0A8S9P4P4_BRACR</name>
<gene>
    <name evidence="2" type="ORF">F2Q69_00007095</name>
</gene>
<evidence type="ECO:0000256" key="1">
    <source>
        <dbReference type="SAM" id="MobiDB-lite"/>
    </source>
</evidence>
<accession>A0A8S9P4P4</accession>
<proteinExistence type="predicted"/>
<evidence type="ECO:0000313" key="3">
    <source>
        <dbReference type="Proteomes" id="UP000712600"/>
    </source>
</evidence>
<sequence length="105" mass="11523">MSPSWDPEAGVFPGFVARFSPTTVDPDTSLVDRYLPSTEDTLPSTDIFHPMSIDTSVHSSIDTEPRDLVATLNLVRDEKRDLHDQEGHLRNAAGQRIDAHGAAIP</sequence>
<organism evidence="2 3">
    <name type="scientific">Brassica cretica</name>
    <name type="common">Mustard</name>
    <dbReference type="NCBI Taxonomy" id="69181"/>
    <lineage>
        <taxon>Eukaryota</taxon>
        <taxon>Viridiplantae</taxon>
        <taxon>Streptophyta</taxon>
        <taxon>Embryophyta</taxon>
        <taxon>Tracheophyta</taxon>
        <taxon>Spermatophyta</taxon>
        <taxon>Magnoliopsida</taxon>
        <taxon>eudicotyledons</taxon>
        <taxon>Gunneridae</taxon>
        <taxon>Pentapetalae</taxon>
        <taxon>rosids</taxon>
        <taxon>malvids</taxon>
        <taxon>Brassicales</taxon>
        <taxon>Brassicaceae</taxon>
        <taxon>Brassiceae</taxon>
        <taxon>Brassica</taxon>
    </lineage>
</organism>
<dbReference type="Proteomes" id="UP000712600">
    <property type="component" value="Unassembled WGS sequence"/>
</dbReference>
<protein>
    <submittedName>
        <fullName evidence="2">Uncharacterized protein</fullName>
    </submittedName>
</protein>
<comment type="caution">
    <text evidence="2">The sequence shown here is derived from an EMBL/GenBank/DDBJ whole genome shotgun (WGS) entry which is preliminary data.</text>
</comment>
<reference evidence="2" key="1">
    <citation type="submission" date="2019-12" db="EMBL/GenBank/DDBJ databases">
        <title>Genome sequencing and annotation of Brassica cretica.</title>
        <authorList>
            <person name="Studholme D.J."/>
            <person name="Sarris P."/>
        </authorList>
    </citation>
    <scope>NUCLEOTIDE SEQUENCE</scope>
    <source>
        <strain evidence="2">PFS-109/04</strain>
        <tissue evidence="2">Leaf</tissue>
    </source>
</reference>
<evidence type="ECO:0000313" key="2">
    <source>
        <dbReference type="EMBL" id="KAF3512108.1"/>
    </source>
</evidence>